<dbReference type="Pfam" id="PF20329">
    <property type="entry name" value="DUF6624"/>
    <property type="match status" value="1"/>
</dbReference>
<dbReference type="RefSeq" id="WP_264208536.1">
    <property type="nucleotide sequence ID" value="NZ_JAOZEW010000036.1"/>
</dbReference>
<name>A0A9X2ZFK7_9FLAO</name>
<dbReference type="Proteomes" id="UP001151079">
    <property type="component" value="Unassembled WGS sequence"/>
</dbReference>
<dbReference type="InterPro" id="IPR046732">
    <property type="entry name" value="DUF6624"/>
</dbReference>
<evidence type="ECO:0000313" key="2">
    <source>
        <dbReference type="Proteomes" id="UP001151079"/>
    </source>
</evidence>
<evidence type="ECO:0000313" key="1">
    <source>
        <dbReference type="EMBL" id="MCV9930466.1"/>
    </source>
</evidence>
<accession>A0A9X2ZFK7</accession>
<dbReference type="EMBL" id="JAOZEW010000036">
    <property type="protein sequence ID" value="MCV9930466.1"/>
    <property type="molecule type" value="Genomic_DNA"/>
</dbReference>
<gene>
    <name evidence="1" type="ORF">OIU83_22590</name>
</gene>
<keyword evidence="2" id="KW-1185">Reference proteome</keyword>
<reference evidence="1" key="1">
    <citation type="submission" date="2022-10" db="EMBL/GenBank/DDBJ databases">
        <title>Two novel species of Flavobacterium.</title>
        <authorList>
            <person name="Liu Q."/>
            <person name="Xin Y.-H."/>
        </authorList>
    </citation>
    <scope>NUCLEOTIDE SEQUENCE</scope>
    <source>
        <strain evidence="1">LS1R49</strain>
    </source>
</reference>
<protein>
    <submittedName>
        <fullName evidence="1">Uncharacterized protein</fullName>
    </submittedName>
</protein>
<comment type="caution">
    <text evidence="1">The sequence shown here is derived from an EMBL/GenBank/DDBJ whole genome shotgun (WGS) entry which is preliminary data.</text>
</comment>
<dbReference type="AlphaFoldDB" id="A0A9X2ZFK7"/>
<proteinExistence type="predicted"/>
<organism evidence="1 2">
    <name type="scientific">Flavobacterium shii</name>
    <dbReference type="NCBI Taxonomy" id="2987687"/>
    <lineage>
        <taxon>Bacteria</taxon>
        <taxon>Pseudomonadati</taxon>
        <taxon>Bacteroidota</taxon>
        <taxon>Flavobacteriia</taxon>
        <taxon>Flavobacteriales</taxon>
        <taxon>Flavobacteriaceae</taxon>
        <taxon>Flavobacterium</taxon>
    </lineage>
</organism>
<sequence>MEIVKNELEKIRIIDQYCATNGRPPDKFKDYPIEKWNNFKDSVYQKNQQKIEAYLDKYGYLGFNEIGEHSSNILRLVAQHSDKNINFQKRILTELKVQVDKKNAKASNYAYLYDRVKINSNQMQYYATQVEYNKLGQAIPKKLEDSINIDARRIEYSLMPLKKYLNLLTKNHFEMNKDYFLKRGITEPKLYK</sequence>